<accession>A0AA86TVP4</accession>
<name>A0AA86TVP4_9EUKA</name>
<keyword evidence="3" id="KW-1185">Reference proteome</keyword>
<reference evidence="1" key="1">
    <citation type="submission" date="2023-06" db="EMBL/GenBank/DDBJ databases">
        <authorList>
            <person name="Kurt Z."/>
        </authorList>
    </citation>
    <scope>NUCLEOTIDE SEQUENCE</scope>
</reference>
<evidence type="ECO:0000313" key="2">
    <source>
        <dbReference type="EMBL" id="CAL5974720.1"/>
    </source>
</evidence>
<dbReference type="EMBL" id="CAXDID020000005">
    <property type="protein sequence ID" value="CAL5974720.1"/>
    <property type="molecule type" value="Genomic_DNA"/>
</dbReference>
<organism evidence="1">
    <name type="scientific">Hexamita inflata</name>
    <dbReference type="NCBI Taxonomy" id="28002"/>
    <lineage>
        <taxon>Eukaryota</taxon>
        <taxon>Metamonada</taxon>
        <taxon>Diplomonadida</taxon>
        <taxon>Hexamitidae</taxon>
        <taxon>Hexamitinae</taxon>
        <taxon>Hexamita</taxon>
    </lineage>
</organism>
<dbReference type="EMBL" id="CATOUU010000464">
    <property type="protein sequence ID" value="CAI9930715.1"/>
    <property type="molecule type" value="Genomic_DNA"/>
</dbReference>
<sequence>MLGYQLFRDDGCGYGGYKISQDKLIIARIANYIHLYFGIQQHIILLLNQKLLKQKDLQSSEELTKEVWRLITPVIYMQFTECIYIREVQSFIGKQSYLENTKVMQHVIHYGDALFTSNAHRFYYFQLIYNKCHISSINISRYTISKFLYTCIHKPLDNSINFIIESFNKKIRADRFMKMTDLLTY</sequence>
<protein>
    <submittedName>
        <fullName evidence="2">Hypothetical_protein</fullName>
    </submittedName>
</protein>
<proteinExistence type="predicted"/>
<dbReference type="Proteomes" id="UP001642409">
    <property type="component" value="Unassembled WGS sequence"/>
</dbReference>
<reference evidence="2 3" key="2">
    <citation type="submission" date="2024-07" db="EMBL/GenBank/DDBJ databases">
        <authorList>
            <person name="Akdeniz Z."/>
        </authorList>
    </citation>
    <scope>NUCLEOTIDE SEQUENCE [LARGE SCALE GENOMIC DNA]</scope>
</reference>
<evidence type="ECO:0000313" key="1">
    <source>
        <dbReference type="EMBL" id="CAI9930715.1"/>
    </source>
</evidence>
<dbReference type="AlphaFoldDB" id="A0AA86TVP4"/>
<gene>
    <name evidence="1" type="ORF">HINF_LOCUS18360</name>
    <name evidence="2" type="ORF">HINF_LOCUS2994</name>
</gene>
<comment type="caution">
    <text evidence="1">The sequence shown here is derived from an EMBL/GenBank/DDBJ whole genome shotgun (WGS) entry which is preliminary data.</text>
</comment>
<evidence type="ECO:0000313" key="3">
    <source>
        <dbReference type="Proteomes" id="UP001642409"/>
    </source>
</evidence>